<keyword evidence="3" id="KW-1185">Reference proteome</keyword>
<accession>A0ABD3REW3</accession>
<dbReference type="AlphaFoldDB" id="A0ABD3REW3"/>
<gene>
    <name evidence="2" type="ORF">ACHAXA_010561</name>
</gene>
<protein>
    <submittedName>
        <fullName evidence="2">Uncharacterized protein</fullName>
    </submittedName>
</protein>
<feature type="region of interest" description="Disordered" evidence="1">
    <location>
        <begin position="122"/>
        <end position="143"/>
    </location>
</feature>
<proteinExistence type="predicted"/>
<feature type="region of interest" description="Disordered" evidence="1">
    <location>
        <begin position="444"/>
        <end position="500"/>
    </location>
</feature>
<feature type="region of interest" description="Disordered" evidence="1">
    <location>
        <begin position="180"/>
        <end position="211"/>
    </location>
</feature>
<evidence type="ECO:0000313" key="2">
    <source>
        <dbReference type="EMBL" id="KAL3811592.1"/>
    </source>
</evidence>
<reference evidence="2 3" key="1">
    <citation type="submission" date="2024-10" db="EMBL/GenBank/DDBJ databases">
        <title>Updated reference genomes for cyclostephanoid diatoms.</title>
        <authorList>
            <person name="Roberts W.R."/>
            <person name="Alverson A.J."/>
        </authorList>
    </citation>
    <scope>NUCLEOTIDE SEQUENCE [LARGE SCALE GENOMIC DNA]</scope>
    <source>
        <strain evidence="2 3">AJA228-03</strain>
    </source>
</reference>
<feature type="compositionally biased region" description="Polar residues" evidence="1">
    <location>
        <begin position="449"/>
        <end position="460"/>
    </location>
</feature>
<organism evidence="2 3">
    <name type="scientific">Cyclostephanos tholiformis</name>
    <dbReference type="NCBI Taxonomy" id="382380"/>
    <lineage>
        <taxon>Eukaryota</taxon>
        <taxon>Sar</taxon>
        <taxon>Stramenopiles</taxon>
        <taxon>Ochrophyta</taxon>
        <taxon>Bacillariophyta</taxon>
        <taxon>Coscinodiscophyceae</taxon>
        <taxon>Thalassiosirophycidae</taxon>
        <taxon>Stephanodiscales</taxon>
        <taxon>Stephanodiscaceae</taxon>
        <taxon>Cyclostephanos</taxon>
    </lineage>
</organism>
<evidence type="ECO:0000256" key="1">
    <source>
        <dbReference type="SAM" id="MobiDB-lite"/>
    </source>
</evidence>
<name>A0ABD3REW3_9STRA</name>
<feature type="compositionally biased region" description="Polar residues" evidence="1">
    <location>
        <begin position="490"/>
        <end position="500"/>
    </location>
</feature>
<dbReference type="Proteomes" id="UP001530377">
    <property type="component" value="Unassembled WGS sequence"/>
</dbReference>
<sequence length="773" mass="86281">MESATNLNEILDDGRVARLRRQRRLVENGRHVNRRSNQTICEHQSMDWHYKLALSAAATADTAALSTPSIESPETPSDSVRVREVPLTPVTDKTSYPDIVIASRTFPSTDSSLNQIPIRHGTKNSRIAPSYPLPTPKELPRGQRYQSSAGERWSGGEDCHTNSMPIIPNELLLTPTFNERRRFPKPKSGGLASHPKPNLQRYSTAPASPSPFKETNVLDHVLMHRALVIRQNLISFEMQELAEEAEKAAESGLDKFVGSASKFGVEETLPYRPQFAYDEEFVSSKDGDEFRTPLRSGKSFVDTLTNRIDYTPSYFTRKKIPVRSLRNFSEVVPKFCEMHSNIRIHLESEGVDTNMLPELHTRRSLMLNETEDTDRECGDEVLSQVPSVADSINSFSSYAAASLASIRNNIIGPASSLSNVSLQSFAASKHHQFGLLKKTHHTVVEKKGTSTLPQPPLSVNSDSDDSSVEFYGRKSPSVSSNVSERRKWNPTLSQSSSSNIPVGNMRLKNVAAHSVAFENEKETYKALLDRMQNSPGNRVRATSFDVDQNSCAPSLATLELFPSSSTTREKVASPVADFLTKLQNQFSLTTEDGHHTPPIDEDNKLFVTNYFYTMQDSDVAEPNNGLPTLNLEINPKNHRDSHFLQGCGSNNCLYACDTATKYADRIFNWFLSGKDPKVEKPRSIIDPNSLGEQSPNPKWINSSQPCEPQDQICRRKMFVPPKLSFRHTIHQSGPYCSNQDSAEVGFECDDSILACPEIEKPISCPETVLYPLL</sequence>
<evidence type="ECO:0000313" key="3">
    <source>
        <dbReference type="Proteomes" id="UP001530377"/>
    </source>
</evidence>
<dbReference type="EMBL" id="JALLPB020000250">
    <property type="protein sequence ID" value="KAL3811592.1"/>
    <property type="molecule type" value="Genomic_DNA"/>
</dbReference>
<comment type="caution">
    <text evidence="2">The sequence shown here is derived from an EMBL/GenBank/DDBJ whole genome shotgun (WGS) entry which is preliminary data.</text>
</comment>